<keyword evidence="2 5" id="KW-0449">Lipoprotein</keyword>
<keyword evidence="3" id="KW-0175">Coiled coil</keyword>
<keyword evidence="2 4" id="KW-0472">Membrane</keyword>
<sequence length="482" mass="53642">MRTNKSIHYYILITGILLGITTGCKNYKATVLQANTNVPETFTGDADTVTIANLQLKQFFNDSCLLQLIDTAVTANFDIQSALQRVEIAGTDLRYSRSWLMPSVEFNATAGLEKYGDYTMNGVGNYDTNLSPNINGKQHIPNPTPDYFVGFRSSWEIDLWGKLRNHKKAAFSRFLASRSAYKLAVTSLTAQIATLYYQLLALDNEQQVIEKNITLQNNALEIIKIQKLGGRATELAVQQFQAQLARTQSLRYSTAQQITETENQLKFLTGKFTGTVKRDSSISALKVPGLLNAGIPAQLLLNRPDIRQAELELTAMNADINAARKAFLPSLTVSPYVGYNAFKSALLFNQGSLGYGLLGGITAPIFNRKRIKADYARTIAEGKQALYNYQKVILNGFMEVSNSLKGIENYNNYYQLKKEEVKSLKNAVDVANDLFLVGRANYLEIITAQRNVLDAELELANTKKNIFLNAINLYRATGGGWK</sequence>
<organism evidence="5 6">
    <name type="scientific">Mucilaginibacter pocheonensis</name>
    <dbReference type="NCBI Taxonomy" id="398050"/>
    <lineage>
        <taxon>Bacteria</taxon>
        <taxon>Pseudomonadati</taxon>
        <taxon>Bacteroidota</taxon>
        <taxon>Sphingobacteriia</taxon>
        <taxon>Sphingobacteriales</taxon>
        <taxon>Sphingobacteriaceae</taxon>
        <taxon>Mucilaginibacter</taxon>
    </lineage>
</organism>
<keyword evidence="2" id="KW-1134">Transmembrane beta strand</keyword>
<dbReference type="Pfam" id="PF02321">
    <property type="entry name" value="OEP"/>
    <property type="match status" value="2"/>
</dbReference>
<dbReference type="Proteomes" id="UP001247620">
    <property type="component" value="Unassembled WGS sequence"/>
</dbReference>
<dbReference type="Gene3D" id="1.20.1600.10">
    <property type="entry name" value="Outer membrane efflux proteins (OEP)"/>
    <property type="match status" value="1"/>
</dbReference>
<name>A0ABU1TH48_9SPHI</name>
<dbReference type="RefSeq" id="WP_310099597.1">
    <property type="nucleotide sequence ID" value="NZ_JAVDUU010000004.1"/>
</dbReference>
<feature type="transmembrane region" description="Helical" evidence="4">
    <location>
        <begin position="7"/>
        <end position="23"/>
    </location>
</feature>
<keyword evidence="2 4" id="KW-0812">Transmembrane</keyword>
<protein>
    <submittedName>
        <fullName evidence="5">NodT family efflux transporter outer membrane factor (OMF) lipoprotein</fullName>
    </submittedName>
</protein>
<keyword evidence="6" id="KW-1185">Reference proteome</keyword>
<keyword evidence="2" id="KW-0564">Palmitate</keyword>
<evidence type="ECO:0000256" key="2">
    <source>
        <dbReference type="RuleBase" id="RU362097"/>
    </source>
</evidence>
<evidence type="ECO:0000256" key="1">
    <source>
        <dbReference type="ARBA" id="ARBA00007613"/>
    </source>
</evidence>
<dbReference type="PANTHER" id="PTHR30203:SF30">
    <property type="entry name" value="OUTER MEMBRANE PROTEIN-RELATED"/>
    <property type="match status" value="1"/>
</dbReference>
<dbReference type="InterPro" id="IPR003423">
    <property type="entry name" value="OMP_efflux"/>
</dbReference>
<feature type="coiled-coil region" evidence="3">
    <location>
        <begin position="407"/>
        <end position="465"/>
    </location>
</feature>
<reference evidence="5 6" key="1">
    <citation type="submission" date="2023-07" db="EMBL/GenBank/DDBJ databases">
        <title>Sorghum-associated microbial communities from plants grown in Nebraska, USA.</title>
        <authorList>
            <person name="Schachtman D."/>
        </authorList>
    </citation>
    <scope>NUCLEOTIDE SEQUENCE [LARGE SCALE GENOMIC DNA]</scope>
    <source>
        <strain evidence="5 6">3262</strain>
    </source>
</reference>
<proteinExistence type="inferred from homology"/>
<dbReference type="PROSITE" id="PS51257">
    <property type="entry name" value="PROKAR_LIPOPROTEIN"/>
    <property type="match status" value="1"/>
</dbReference>
<dbReference type="NCBIfam" id="TIGR01845">
    <property type="entry name" value="outer_NodT"/>
    <property type="match status" value="1"/>
</dbReference>
<evidence type="ECO:0000256" key="3">
    <source>
        <dbReference type="SAM" id="Coils"/>
    </source>
</evidence>
<keyword evidence="4" id="KW-1133">Transmembrane helix</keyword>
<evidence type="ECO:0000313" key="6">
    <source>
        <dbReference type="Proteomes" id="UP001247620"/>
    </source>
</evidence>
<comment type="similarity">
    <text evidence="1 2">Belongs to the outer membrane factor (OMF) (TC 1.B.17) family.</text>
</comment>
<evidence type="ECO:0000256" key="4">
    <source>
        <dbReference type="SAM" id="Phobius"/>
    </source>
</evidence>
<comment type="subcellular location">
    <subcellularLocation>
        <location evidence="2">Cell membrane</location>
        <topology evidence="2">Lipid-anchor</topology>
    </subcellularLocation>
</comment>
<dbReference type="EMBL" id="JAVDUU010000004">
    <property type="protein sequence ID" value="MDR6944116.1"/>
    <property type="molecule type" value="Genomic_DNA"/>
</dbReference>
<dbReference type="PANTHER" id="PTHR30203">
    <property type="entry name" value="OUTER MEMBRANE CATION EFFLUX PROTEIN"/>
    <property type="match status" value="1"/>
</dbReference>
<dbReference type="SUPFAM" id="SSF56954">
    <property type="entry name" value="Outer membrane efflux proteins (OEP)"/>
    <property type="match status" value="1"/>
</dbReference>
<evidence type="ECO:0000313" key="5">
    <source>
        <dbReference type="EMBL" id="MDR6944116.1"/>
    </source>
</evidence>
<dbReference type="Gene3D" id="2.20.200.10">
    <property type="entry name" value="Outer membrane efflux proteins (OEP)"/>
    <property type="match status" value="1"/>
</dbReference>
<gene>
    <name evidence="5" type="ORF">J2W55_003976</name>
</gene>
<dbReference type="InterPro" id="IPR010131">
    <property type="entry name" value="MdtP/NodT-like"/>
</dbReference>
<comment type="caution">
    <text evidence="5">The sequence shown here is derived from an EMBL/GenBank/DDBJ whole genome shotgun (WGS) entry which is preliminary data.</text>
</comment>
<accession>A0ABU1TH48</accession>